<reference evidence="3" key="1">
    <citation type="submission" date="2022-11" db="EMBL/GenBank/DDBJ databases">
        <authorList>
            <person name="Kikuchi T."/>
        </authorList>
    </citation>
    <scope>NUCLEOTIDE SEQUENCE</scope>
    <source>
        <strain evidence="3">PS1010</strain>
    </source>
</reference>
<feature type="coiled-coil region" evidence="1">
    <location>
        <begin position="218"/>
        <end position="305"/>
    </location>
</feature>
<dbReference type="OrthoDB" id="5830724at2759"/>
<protein>
    <submittedName>
        <fullName evidence="3">Uncharacterized protein</fullName>
    </submittedName>
</protein>
<keyword evidence="4" id="KW-1185">Reference proteome</keyword>
<organism evidence="3 4">
    <name type="scientific">Caenorhabditis angaria</name>
    <dbReference type="NCBI Taxonomy" id="860376"/>
    <lineage>
        <taxon>Eukaryota</taxon>
        <taxon>Metazoa</taxon>
        <taxon>Ecdysozoa</taxon>
        <taxon>Nematoda</taxon>
        <taxon>Chromadorea</taxon>
        <taxon>Rhabditida</taxon>
        <taxon>Rhabditina</taxon>
        <taxon>Rhabditomorpha</taxon>
        <taxon>Rhabditoidea</taxon>
        <taxon>Rhabditidae</taxon>
        <taxon>Peloderinae</taxon>
        <taxon>Caenorhabditis</taxon>
    </lineage>
</organism>
<name>A0A9P1IN25_9PELO</name>
<feature type="compositionally biased region" description="Polar residues" evidence="2">
    <location>
        <begin position="402"/>
        <end position="424"/>
    </location>
</feature>
<dbReference type="AlphaFoldDB" id="A0A9P1IN25"/>
<evidence type="ECO:0000256" key="2">
    <source>
        <dbReference type="SAM" id="MobiDB-lite"/>
    </source>
</evidence>
<evidence type="ECO:0000256" key="1">
    <source>
        <dbReference type="SAM" id="Coils"/>
    </source>
</evidence>
<evidence type="ECO:0000313" key="3">
    <source>
        <dbReference type="EMBL" id="CAI5447904.1"/>
    </source>
</evidence>
<feature type="coiled-coil region" evidence="1">
    <location>
        <begin position="88"/>
        <end position="182"/>
    </location>
</feature>
<evidence type="ECO:0000313" key="4">
    <source>
        <dbReference type="Proteomes" id="UP001152747"/>
    </source>
</evidence>
<dbReference type="EMBL" id="CANHGI010000004">
    <property type="protein sequence ID" value="CAI5447904.1"/>
    <property type="molecule type" value="Genomic_DNA"/>
</dbReference>
<feature type="compositionally biased region" description="Polar residues" evidence="2">
    <location>
        <begin position="436"/>
        <end position="446"/>
    </location>
</feature>
<gene>
    <name evidence="3" type="ORF">CAMP_LOCUS10541</name>
</gene>
<dbReference type="Gene3D" id="1.10.287.1490">
    <property type="match status" value="1"/>
</dbReference>
<sequence length="452" mass="51908">MSLEKEQLTNEIQQVLKTSSELEQQVSQFKHFEEQYLATLECLKQKENELTETSEKLFISQQNAEQLLIEKDELVKNGQSTDVVNEQISLIEDEKKNLEDCIEQLNIRVNSITNEFESANKQFVEIRLQKDKEISNLQEQIQTLNSQLSVAEESIAQKENSVVKLESEIESINAQYEKKLAAVDEVQKVWEVEKRELETKSFELATELRIIKEQSNGISGLAEMIESLRKDLANANKRVEEIEETANHDITIMKEEVEDRDIQVGELIKEIEELKLRLAEAEKSLEREKKEVERLETCCDKFDDEERVYKQTIRTLQKEVKDLKGIKTPPRQPGLIEMGRAGIKPLSRETTYIDEAQNEQGTFVDARDSFVAADKSEDVKAPQSTSNQTAVFHPDDTKHETQAANTPSKMNRSRCDQSTSNQTAVFHPDDTKHETQAANTPSKMNRSRCDQQ</sequence>
<feature type="region of interest" description="Disordered" evidence="2">
    <location>
        <begin position="374"/>
        <end position="452"/>
    </location>
</feature>
<accession>A0A9P1IN25</accession>
<proteinExistence type="predicted"/>
<comment type="caution">
    <text evidence="3">The sequence shown here is derived from an EMBL/GenBank/DDBJ whole genome shotgun (WGS) entry which is preliminary data.</text>
</comment>
<keyword evidence="1" id="KW-0175">Coiled coil</keyword>
<dbReference type="Proteomes" id="UP001152747">
    <property type="component" value="Unassembled WGS sequence"/>
</dbReference>